<evidence type="ECO:0000256" key="1">
    <source>
        <dbReference type="SAM" id="MobiDB-lite"/>
    </source>
</evidence>
<feature type="region of interest" description="Disordered" evidence="1">
    <location>
        <begin position="47"/>
        <end position="105"/>
    </location>
</feature>
<accession>A0A0E0FLC2</accession>
<feature type="compositionally biased region" description="Basic and acidic residues" evidence="1">
    <location>
        <begin position="93"/>
        <end position="105"/>
    </location>
</feature>
<dbReference type="EnsemblPlants" id="ONIVA01G17150.1">
    <property type="protein sequence ID" value="ONIVA01G17150.1"/>
    <property type="gene ID" value="ONIVA01G17150"/>
</dbReference>
<evidence type="ECO:0000313" key="2">
    <source>
        <dbReference type="EnsemblPlants" id="ONIVA01G17150.1"/>
    </source>
</evidence>
<proteinExistence type="predicted"/>
<dbReference type="Gramene" id="ONIVA01G17150.1">
    <property type="protein sequence ID" value="ONIVA01G17150.1"/>
    <property type="gene ID" value="ONIVA01G17150"/>
</dbReference>
<protein>
    <submittedName>
        <fullName evidence="2">Uncharacterized protein</fullName>
    </submittedName>
</protein>
<reference evidence="2" key="1">
    <citation type="submission" date="2015-04" db="UniProtKB">
        <authorList>
            <consortium name="EnsemblPlants"/>
        </authorList>
    </citation>
    <scope>IDENTIFICATION</scope>
    <source>
        <strain evidence="2">SL10</strain>
    </source>
</reference>
<dbReference type="HOGENOM" id="CLU_2240914_0_0_1"/>
<reference evidence="2" key="2">
    <citation type="submission" date="2018-04" db="EMBL/GenBank/DDBJ databases">
        <title>OnivRS2 (Oryza nivara Reference Sequence Version 2).</title>
        <authorList>
            <person name="Zhang J."/>
            <person name="Kudrna D."/>
            <person name="Lee S."/>
            <person name="Talag J."/>
            <person name="Rajasekar S."/>
            <person name="Welchert J."/>
            <person name="Hsing Y.-I."/>
            <person name="Wing R.A."/>
        </authorList>
    </citation>
    <scope>NUCLEOTIDE SEQUENCE [LARGE SCALE GENOMIC DNA]</scope>
</reference>
<evidence type="ECO:0000313" key="3">
    <source>
        <dbReference type="Proteomes" id="UP000006591"/>
    </source>
</evidence>
<dbReference type="AlphaFoldDB" id="A0A0E0FLC2"/>
<sequence length="105" mass="11610">MRRGNRQPREVAADPGESPPATAALEDSARLGFFFLLALLRPAWCSTTTRRGDGTRRGDRRPRKAVAAPGGAPPATAALEGGARRLWLTATESKTREWKRRERRD</sequence>
<organism evidence="2">
    <name type="scientific">Oryza nivara</name>
    <name type="common">Indian wild rice</name>
    <name type="synonym">Oryza sativa f. spontanea</name>
    <dbReference type="NCBI Taxonomy" id="4536"/>
    <lineage>
        <taxon>Eukaryota</taxon>
        <taxon>Viridiplantae</taxon>
        <taxon>Streptophyta</taxon>
        <taxon>Embryophyta</taxon>
        <taxon>Tracheophyta</taxon>
        <taxon>Spermatophyta</taxon>
        <taxon>Magnoliopsida</taxon>
        <taxon>Liliopsida</taxon>
        <taxon>Poales</taxon>
        <taxon>Poaceae</taxon>
        <taxon>BOP clade</taxon>
        <taxon>Oryzoideae</taxon>
        <taxon>Oryzeae</taxon>
        <taxon>Oryzinae</taxon>
        <taxon>Oryza</taxon>
    </lineage>
</organism>
<feature type="region of interest" description="Disordered" evidence="1">
    <location>
        <begin position="1"/>
        <end position="23"/>
    </location>
</feature>
<keyword evidence="3" id="KW-1185">Reference proteome</keyword>
<feature type="compositionally biased region" description="Low complexity" evidence="1">
    <location>
        <begin position="65"/>
        <end position="81"/>
    </location>
</feature>
<dbReference type="Proteomes" id="UP000006591">
    <property type="component" value="Chromosome 1"/>
</dbReference>
<name>A0A0E0FLC2_ORYNI</name>